<dbReference type="RefSeq" id="WP_289961467.1">
    <property type="nucleotide sequence ID" value="NZ_JAUEOZ010000001.1"/>
</dbReference>
<dbReference type="InterPro" id="IPR047109">
    <property type="entry name" value="CAD-like"/>
</dbReference>
<dbReference type="InterPro" id="IPR013154">
    <property type="entry name" value="ADH-like_N"/>
</dbReference>
<dbReference type="InterPro" id="IPR020843">
    <property type="entry name" value="ER"/>
</dbReference>
<dbReference type="Gene3D" id="3.90.180.10">
    <property type="entry name" value="Medium-chain alcohol dehydrogenases, catalytic domain"/>
    <property type="match status" value="1"/>
</dbReference>
<name>A0ABT7XZY8_9VIBR</name>
<evidence type="ECO:0000256" key="1">
    <source>
        <dbReference type="ARBA" id="ARBA00001947"/>
    </source>
</evidence>
<dbReference type="Gene3D" id="3.40.50.720">
    <property type="entry name" value="NAD(P)-binding Rossmann-like Domain"/>
    <property type="match status" value="1"/>
</dbReference>
<dbReference type="InterPro" id="IPR036291">
    <property type="entry name" value="NAD(P)-bd_dom_sf"/>
</dbReference>
<keyword evidence="8" id="KW-1185">Reference proteome</keyword>
<dbReference type="PANTHER" id="PTHR42683">
    <property type="entry name" value="ALDEHYDE REDUCTASE"/>
    <property type="match status" value="1"/>
</dbReference>
<dbReference type="EMBL" id="JAUEOZ010000001">
    <property type="protein sequence ID" value="MDN2481347.1"/>
    <property type="molecule type" value="Genomic_DNA"/>
</dbReference>
<dbReference type="InterPro" id="IPR013149">
    <property type="entry name" value="ADH-like_C"/>
</dbReference>
<dbReference type="InterPro" id="IPR011032">
    <property type="entry name" value="GroES-like_sf"/>
</dbReference>
<evidence type="ECO:0000256" key="5">
    <source>
        <dbReference type="RuleBase" id="RU361277"/>
    </source>
</evidence>
<dbReference type="SUPFAM" id="SSF51735">
    <property type="entry name" value="NAD(P)-binding Rossmann-fold domains"/>
    <property type="match status" value="1"/>
</dbReference>
<dbReference type="PROSITE" id="PS00059">
    <property type="entry name" value="ADH_ZINC"/>
    <property type="match status" value="1"/>
</dbReference>
<comment type="similarity">
    <text evidence="5">Belongs to the zinc-containing alcohol dehydrogenase family.</text>
</comment>
<keyword evidence="4 7" id="KW-0560">Oxidoreductase</keyword>
<keyword evidence="2 5" id="KW-0479">Metal-binding</keyword>
<evidence type="ECO:0000259" key="6">
    <source>
        <dbReference type="SMART" id="SM00829"/>
    </source>
</evidence>
<evidence type="ECO:0000313" key="8">
    <source>
        <dbReference type="Proteomes" id="UP001169719"/>
    </source>
</evidence>
<evidence type="ECO:0000256" key="4">
    <source>
        <dbReference type="ARBA" id="ARBA00023002"/>
    </source>
</evidence>
<reference evidence="7" key="1">
    <citation type="submission" date="2024-05" db="EMBL/GenBank/DDBJ databases">
        <title>Genome Sequences of Four Agar- Degrading Marine Bacteria.</title>
        <authorList>
            <person name="Phillips E.K."/>
            <person name="Shaffer J.C."/>
            <person name="Henson M.W."/>
            <person name="Temperton B."/>
            <person name="Thrash C.J."/>
            <person name="Martin M.O."/>
        </authorList>
    </citation>
    <scope>NUCLEOTIDE SEQUENCE</scope>
    <source>
        <strain evidence="7">EKP203</strain>
    </source>
</reference>
<sequence>MYKAYAAQSAGQPLVAVERELPALKQDQVVIDVKYCGVCHSDISMLENEWGLTQFPLVPGHEVFGVISSVGKNVHNLKVGQEVGLGWNSDYCHTCSSCMGGDHNLCDSAEITMLGRDGGFAEKVVANASAVMPIPASLDPQSVGPLLCAGITVFNPLVQFDIKPTDKVAVIGIGGLGHLAIQFMKAWGCEVTAFTSSEEKKKEAMEFGASGTINSRDPEDIAKAANRFDYIISTVSAKLDWNLYLSTLKAKGRLHFVGATTEPLDISVMPMIFGQKTISASPVGSPANIEKMLAFAAHHDIKPAIELFKFDDINDAIERVKSGKARYRVVLER</sequence>
<dbReference type="GO" id="GO:0016491">
    <property type="term" value="F:oxidoreductase activity"/>
    <property type="evidence" value="ECO:0007669"/>
    <property type="project" value="UniProtKB-KW"/>
</dbReference>
<evidence type="ECO:0000256" key="3">
    <source>
        <dbReference type="ARBA" id="ARBA00022833"/>
    </source>
</evidence>
<dbReference type="SMART" id="SM00829">
    <property type="entry name" value="PKS_ER"/>
    <property type="match status" value="1"/>
</dbReference>
<dbReference type="Pfam" id="PF08240">
    <property type="entry name" value="ADH_N"/>
    <property type="match status" value="1"/>
</dbReference>
<comment type="caution">
    <text evidence="7">The sequence shown here is derived from an EMBL/GenBank/DDBJ whole genome shotgun (WGS) entry which is preliminary data.</text>
</comment>
<accession>A0ABT7XZY8</accession>
<dbReference type="EC" id="1.1.-.-" evidence="7"/>
<dbReference type="Pfam" id="PF00107">
    <property type="entry name" value="ADH_zinc_N"/>
    <property type="match status" value="1"/>
</dbReference>
<dbReference type="SUPFAM" id="SSF50129">
    <property type="entry name" value="GroES-like"/>
    <property type="match status" value="1"/>
</dbReference>
<evidence type="ECO:0000313" key="7">
    <source>
        <dbReference type="EMBL" id="MDN2481347.1"/>
    </source>
</evidence>
<comment type="cofactor">
    <cofactor evidence="1 5">
        <name>Zn(2+)</name>
        <dbReference type="ChEBI" id="CHEBI:29105"/>
    </cofactor>
</comment>
<dbReference type="Proteomes" id="UP001169719">
    <property type="component" value="Unassembled WGS sequence"/>
</dbReference>
<proteinExistence type="inferred from homology"/>
<feature type="domain" description="Enoyl reductase (ER)" evidence="6">
    <location>
        <begin position="11"/>
        <end position="331"/>
    </location>
</feature>
<organism evidence="7 8">
    <name type="scientific">Vibrio agarivorans</name>
    <dbReference type="NCBI Taxonomy" id="153622"/>
    <lineage>
        <taxon>Bacteria</taxon>
        <taxon>Pseudomonadati</taxon>
        <taxon>Pseudomonadota</taxon>
        <taxon>Gammaproteobacteria</taxon>
        <taxon>Vibrionales</taxon>
        <taxon>Vibrionaceae</taxon>
        <taxon>Vibrio</taxon>
    </lineage>
</organism>
<dbReference type="CDD" id="cd05283">
    <property type="entry name" value="CAD1"/>
    <property type="match status" value="1"/>
</dbReference>
<gene>
    <name evidence="7" type="ORF">QWJ08_08060</name>
</gene>
<dbReference type="InterPro" id="IPR002328">
    <property type="entry name" value="ADH_Zn_CS"/>
</dbReference>
<protein>
    <submittedName>
        <fullName evidence="7">NAD(P)-dependent alcohol dehydrogenase</fullName>
        <ecNumber evidence="7">1.1.-.-</ecNumber>
    </submittedName>
</protein>
<evidence type="ECO:0000256" key="2">
    <source>
        <dbReference type="ARBA" id="ARBA00022723"/>
    </source>
</evidence>
<keyword evidence="3 5" id="KW-0862">Zinc</keyword>